<sequence length="254" mass="28343">MKENRAPKIVQSGLGATKPAELFFPYFFSAPPQMTTAAQRAKKKWPNLDMRRECSQSPDSCWLCDRLPEWNAALRIYSIFLTESLPGKIFLTVHGTPPATDTQQDCHLEDRAAMIAWLLRKHRCIETLKLGEGNEPGKLCMGVDHIGSFGNVAVPNPVANLKTNVRHIIIANRAPDKWDSLLDAIGPIEELESLTLLGVCASPTSARKLAKLLEDNANSVRKVYVRCLQTDYRDVDASWMPSRAAEIRIPLMCS</sequence>
<comment type="caution">
    <text evidence="1">The sequence shown here is derived from an EMBL/GenBank/DDBJ whole genome shotgun (WGS) entry which is preliminary data.</text>
</comment>
<protein>
    <submittedName>
        <fullName evidence="1">Uncharacterized protein</fullName>
    </submittedName>
</protein>
<dbReference type="AlphaFoldDB" id="A0A9J6GXX6"/>
<name>A0A9J6GXX6_HAELO</name>
<gene>
    <name evidence="1" type="ORF">HPB48_011283</name>
</gene>
<keyword evidence="2" id="KW-1185">Reference proteome</keyword>
<dbReference type="Proteomes" id="UP000821853">
    <property type="component" value="Chromosome 8"/>
</dbReference>
<evidence type="ECO:0000313" key="1">
    <source>
        <dbReference type="EMBL" id="KAH9380293.1"/>
    </source>
</evidence>
<dbReference type="VEuPathDB" id="VectorBase:HLOH_064036"/>
<proteinExistence type="predicted"/>
<accession>A0A9J6GXX6</accession>
<evidence type="ECO:0000313" key="2">
    <source>
        <dbReference type="Proteomes" id="UP000821853"/>
    </source>
</evidence>
<reference evidence="1 2" key="1">
    <citation type="journal article" date="2020" name="Cell">
        <title>Large-Scale Comparative Analyses of Tick Genomes Elucidate Their Genetic Diversity and Vector Capacities.</title>
        <authorList>
            <consortium name="Tick Genome and Microbiome Consortium (TIGMIC)"/>
            <person name="Jia N."/>
            <person name="Wang J."/>
            <person name="Shi W."/>
            <person name="Du L."/>
            <person name="Sun Y."/>
            <person name="Zhan W."/>
            <person name="Jiang J.F."/>
            <person name="Wang Q."/>
            <person name="Zhang B."/>
            <person name="Ji P."/>
            <person name="Bell-Sakyi L."/>
            <person name="Cui X.M."/>
            <person name="Yuan T.T."/>
            <person name="Jiang B.G."/>
            <person name="Yang W.F."/>
            <person name="Lam T.T."/>
            <person name="Chang Q.C."/>
            <person name="Ding S.J."/>
            <person name="Wang X.J."/>
            <person name="Zhu J.G."/>
            <person name="Ruan X.D."/>
            <person name="Zhao L."/>
            <person name="Wei J.T."/>
            <person name="Ye R.Z."/>
            <person name="Que T.C."/>
            <person name="Du C.H."/>
            <person name="Zhou Y.H."/>
            <person name="Cheng J.X."/>
            <person name="Dai P.F."/>
            <person name="Guo W.B."/>
            <person name="Han X.H."/>
            <person name="Huang E.J."/>
            <person name="Li L.F."/>
            <person name="Wei W."/>
            <person name="Gao Y.C."/>
            <person name="Liu J.Z."/>
            <person name="Shao H.Z."/>
            <person name="Wang X."/>
            <person name="Wang C.C."/>
            <person name="Yang T.C."/>
            <person name="Huo Q.B."/>
            <person name="Li W."/>
            <person name="Chen H.Y."/>
            <person name="Chen S.E."/>
            <person name="Zhou L.G."/>
            <person name="Ni X.B."/>
            <person name="Tian J.H."/>
            <person name="Sheng Y."/>
            <person name="Liu T."/>
            <person name="Pan Y.S."/>
            <person name="Xia L.Y."/>
            <person name="Li J."/>
            <person name="Zhao F."/>
            <person name="Cao W.C."/>
        </authorList>
    </citation>
    <scope>NUCLEOTIDE SEQUENCE [LARGE SCALE GENOMIC DNA]</scope>
    <source>
        <strain evidence="1">HaeL-2018</strain>
    </source>
</reference>
<dbReference type="EMBL" id="JABSTR010000010">
    <property type="protein sequence ID" value="KAH9380293.1"/>
    <property type="molecule type" value="Genomic_DNA"/>
</dbReference>
<organism evidence="1 2">
    <name type="scientific">Haemaphysalis longicornis</name>
    <name type="common">Bush tick</name>
    <dbReference type="NCBI Taxonomy" id="44386"/>
    <lineage>
        <taxon>Eukaryota</taxon>
        <taxon>Metazoa</taxon>
        <taxon>Ecdysozoa</taxon>
        <taxon>Arthropoda</taxon>
        <taxon>Chelicerata</taxon>
        <taxon>Arachnida</taxon>
        <taxon>Acari</taxon>
        <taxon>Parasitiformes</taxon>
        <taxon>Ixodida</taxon>
        <taxon>Ixodoidea</taxon>
        <taxon>Ixodidae</taxon>
        <taxon>Haemaphysalinae</taxon>
        <taxon>Haemaphysalis</taxon>
    </lineage>
</organism>